<keyword evidence="4 10" id="KW-0963">Cytoplasm</keyword>
<dbReference type="GO" id="GO:0003887">
    <property type="term" value="F:DNA-directed DNA polymerase activity"/>
    <property type="evidence" value="ECO:0007669"/>
    <property type="project" value="UniProtKB-UniRule"/>
</dbReference>
<comment type="function">
    <text evidence="10">Confers DNA tethering and processivity to DNA polymerases and other proteins. Acts as a clamp, forming a ring around DNA (a reaction catalyzed by the clamp-loading complex) which diffuses in an ATP-independent manner freely and bidirectionally along dsDNA. Initially characterized for its ability to contact the catalytic subunit of DNA polymerase III (Pol III), a complex, multichain enzyme responsible for most of the replicative synthesis in bacteria; Pol III exhibits 3'-5' exonuclease proofreading activity. The beta chain is required for initiation of replication as well as for processivity of DNA replication.</text>
</comment>
<dbReference type="Pfam" id="PF02767">
    <property type="entry name" value="DNA_pol3_beta_2"/>
    <property type="match status" value="1"/>
</dbReference>
<comment type="subcellular location">
    <subcellularLocation>
        <location evidence="1 10">Cytoplasm</location>
    </subcellularLocation>
</comment>
<evidence type="ECO:0000313" key="14">
    <source>
        <dbReference type="EMBL" id="HIR66578.1"/>
    </source>
</evidence>
<accession>A0A9D1J8L6</accession>
<dbReference type="NCBIfam" id="TIGR00663">
    <property type="entry name" value="dnan"/>
    <property type="match status" value="1"/>
</dbReference>
<dbReference type="Pfam" id="PF00712">
    <property type="entry name" value="DNA_pol3_beta"/>
    <property type="match status" value="1"/>
</dbReference>
<feature type="domain" description="DNA polymerase III beta sliding clamp C-terminal" evidence="13">
    <location>
        <begin position="245"/>
        <end position="364"/>
    </location>
</feature>
<dbReference type="InterPro" id="IPR022635">
    <property type="entry name" value="DNA_polIII_beta_C"/>
</dbReference>
<comment type="similarity">
    <text evidence="2 10">Belongs to the beta sliding clamp family.</text>
</comment>
<protein>
    <recommendedName>
        <fullName evidence="3 10">Beta sliding clamp</fullName>
    </recommendedName>
</protein>
<dbReference type="GO" id="GO:0003677">
    <property type="term" value="F:DNA binding"/>
    <property type="evidence" value="ECO:0007669"/>
    <property type="project" value="UniProtKB-UniRule"/>
</dbReference>
<dbReference type="InterPro" id="IPR022637">
    <property type="entry name" value="DNA_polIII_beta_cen"/>
</dbReference>
<dbReference type="SMART" id="SM00480">
    <property type="entry name" value="POL3Bc"/>
    <property type="match status" value="1"/>
</dbReference>
<feature type="domain" description="DNA polymerase III beta sliding clamp N-terminal" evidence="11">
    <location>
        <begin position="1"/>
        <end position="117"/>
    </location>
</feature>
<name>A0A9D1J8L6_9FIRM</name>
<evidence type="ECO:0000256" key="5">
    <source>
        <dbReference type="ARBA" id="ARBA00022679"/>
    </source>
</evidence>
<dbReference type="PANTHER" id="PTHR30478">
    <property type="entry name" value="DNA POLYMERASE III SUBUNIT BETA"/>
    <property type="match status" value="1"/>
</dbReference>
<keyword evidence="6 10" id="KW-0548">Nucleotidyltransferase</keyword>
<evidence type="ECO:0000256" key="6">
    <source>
        <dbReference type="ARBA" id="ARBA00022695"/>
    </source>
</evidence>
<keyword evidence="9" id="KW-0238">DNA-binding</keyword>
<keyword evidence="7 10" id="KW-0235">DNA replication</keyword>
<dbReference type="GO" id="GO:0008408">
    <property type="term" value="F:3'-5' exonuclease activity"/>
    <property type="evidence" value="ECO:0007669"/>
    <property type="project" value="InterPro"/>
</dbReference>
<dbReference type="InterPro" id="IPR022634">
    <property type="entry name" value="DNA_polIII_beta_N"/>
</dbReference>
<proteinExistence type="inferred from homology"/>
<dbReference type="EMBL" id="DVHK01000019">
    <property type="protein sequence ID" value="HIR66578.1"/>
    <property type="molecule type" value="Genomic_DNA"/>
</dbReference>
<reference evidence="14" key="2">
    <citation type="journal article" date="2021" name="PeerJ">
        <title>Extensive microbial diversity within the chicken gut microbiome revealed by metagenomics and culture.</title>
        <authorList>
            <person name="Gilroy R."/>
            <person name="Ravi A."/>
            <person name="Getino M."/>
            <person name="Pursley I."/>
            <person name="Horton D.L."/>
            <person name="Alikhan N.F."/>
            <person name="Baker D."/>
            <person name="Gharbi K."/>
            <person name="Hall N."/>
            <person name="Watson M."/>
            <person name="Adriaenssens E.M."/>
            <person name="Foster-Nyarko E."/>
            <person name="Jarju S."/>
            <person name="Secka A."/>
            <person name="Antonio M."/>
            <person name="Oren A."/>
            <person name="Chaudhuri R.R."/>
            <person name="La Ragione R."/>
            <person name="Hildebrand F."/>
            <person name="Pallen M.J."/>
        </authorList>
    </citation>
    <scope>NUCLEOTIDE SEQUENCE</scope>
    <source>
        <strain evidence="14">ChiW16-3235</strain>
    </source>
</reference>
<dbReference type="GO" id="GO:0009360">
    <property type="term" value="C:DNA polymerase III complex"/>
    <property type="evidence" value="ECO:0007669"/>
    <property type="project" value="InterPro"/>
</dbReference>
<evidence type="ECO:0000256" key="2">
    <source>
        <dbReference type="ARBA" id="ARBA00010752"/>
    </source>
</evidence>
<dbReference type="GO" id="GO:0005737">
    <property type="term" value="C:cytoplasm"/>
    <property type="evidence" value="ECO:0007669"/>
    <property type="project" value="UniProtKB-SubCell"/>
</dbReference>
<dbReference type="GO" id="GO:0006271">
    <property type="term" value="P:DNA strand elongation involved in DNA replication"/>
    <property type="evidence" value="ECO:0007669"/>
    <property type="project" value="TreeGrafter"/>
</dbReference>
<dbReference type="PANTHER" id="PTHR30478:SF0">
    <property type="entry name" value="BETA SLIDING CLAMP"/>
    <property type="match status" value="1"/>
</dbReference>
<evidence type="ECO:0000256" key="8">
    <source>
        <dbReference type="ARBA" id="ARBA00022932"/>
    </source>
</evidence>
<dbReference type="PIRSF" id="PIRSF000804">
    <property type="entry name" value="DNA_pol_III_b"/>
    <property type="match status" value="1"/>
</dbReference>
<dbReference type="Gene3D" id="3.10.150.10">
    <property type="entry name" value="DNA Polymerase III, subunit A, domain 2"/>
    <property type="match status" value="1"/>
</dbReference>
<evidence type="ECO:0000256" key="7">
    <source>
        <dbReference type="ARBA" id="ARBA00022705"/>
    </source>
</evidence>
<evidence type="ECO:0000256" key="4">
    <source>
        <dbReference type="ARBA" id="ARBA00022490"/>
    </source>
</evidence>
<evidence type="ECO:0000259" key="13">
    <source>
        <dbReference type="Pfam" id="PF02768"/>
    </source>
</evidence>
<dbReference type="Proteomes" id="UP000823913">
    <property type="component" value="Unassembled WGS sequence"/>
</dbReference>
<evidence type="ECO:0000259" key="12">
    <source>
        <dbReference type="Pfam" id="PF02767"/>
    </source>
</evidence>
<comment type="caution">
    <text evidence="14">The sequence shown here is derived from an EMBL/GenBank/DDBJ whole genome shotgun (WGS) entry which is preliminary data.</text>
</comment>
<dbReference type="AlphaFoldDB" id="A0A9D1J8L6"/>
<dbReference type="InterPro" id="IPR046938">
    <property type="entry name" value="DNA_clamp_sf"/>
</dbReference>
<comment type="subunit">
    <text evidence="10">Forms a ring-shaped head-to-tail homodimer around DNA.</text>
</comment>
<evidence type="ECO:0000256" key="1">
    <source>
        <dbReference type="ARBA" id="ARBA00004496"/>
    </source>
</evidence>
<organism evidence="14 15">
    <name type="scientific">Candidatus Coproplasma avicola</name>
    <dbReference type="NCBI Taxonomy" id="2840744"/>
    <lineage>
        <taxon>Bacteria</taxon>
        <taxon>Bacillati</taxon>
        <taxon>Bacillota</taxon>
        <taxon>Clostridia</taxon>
        <taxon>Eubacteriales</taxon>
        <taxon>Candidatus Coproplasma</taxon>
    </lineage>
</organism>
<dbReference type="CDD" id="cd00140">
    <property type="entry name" value="beta_clamp"/>
    <property type="match status" value="1"/>
</dbReference>
<dbReference type="InterPro" id="IPR001001">
    <property type="entry name" value="DNA_polIII_beta"/>
</dbReference>
<gene>
    <name evidence="14" type="primary">dnaN</name>
    <name evidence="14" type="ORF">IAB94_00855</name>
</gene>
<dbReference type="Gene3D" id="3.70.10.10">
    <property type="match status" value="1"/>
</dbReference>
<evidence type="ECO:0000313" key="15">
    <source>
        <dbReference type="Proteomes" id="UP000823913"/>
    </source>
</evidence>
<reference evidence="14" key="1">
    <citation type="submission" date="2020-10" db="EMBL/GenBank/DDBJ databases">
        <authorList>
            <person name="Gilroy R."/>
        </authorList>
    </citation>
    <scope>NUCLEOTIDE SEQUENCE</scope>
    <source>
        <strain evidence="14">ChiW16-3235</strain>
    </source>
</reference>
<sequence length="369" mass="40384">MKLVCEGINLSEAVLKVVKACAGKTTVPVMECIKLSARNDSLTLTATDGEISIQKKIKAEIYEEGDICVPGRYFSDFIKKLEGEQITLSVEDKMMEITYADSQTAMQVLPADDFPKVDTDIDENSVVIATDELKKLITSTSFCCATDDSRPILKGCQIVISGDNICVTALDGFRLATANGKVVSSTAQNMEIICPARTLNEIEKMLPAGEGNTEIKLQRGLLLVCVDDTVLTSRLYNGDFIKKDNIIPKSFQTIVKVDRNLLKASIERAAILVRNDKNSLIIFDISSDKIEITSNSEIGNVQEPVKASAEGKDLKIAMNSKFIIDAINALNEEQVVLSFNNNVQPFICQNEGAKDSLYLILPVRTSNIA</sequence>
<keyword evidence="8 10" id="KW-0239">DNA-directed DNA polymerase</keyword>
<evidence type="ECO:0000259" key="11">
    <source>
        <dbReference type="Pfam" id="PF00712"/>
    </source>
</evidence>
<feature type="domain" description="DNA polymerase III beta sliding clamp central" evidence="12">
    <location>
        <begin position="128"/>
        <end position="240"/>
    </location>
</feature>
<keyword evidence="5 10" id="KW-0808">Transferase</keyword>
<dbReference type="SUPFAM" id="SSF55979">
    <property type="entry name" value="DNA clamp"/>
    <property type="match status" value="3"/>
</dbReference>
<evidence type="ECO:0000256" key="9">
    <source>
        <dbReference type="ARBA" id="ARBA00023125"/>
    </source>
</evidence>
<evidence type="ECO:0000256" key="10">
    <source>
        <dbReference type="PIRNR" id="PIRNR000804"/>
    </source>
</evidence>
<dbReference type="Pfam" id="PF02768">
    <property type="entry name" value="DNA_pol3_beta_3"/>
    <property type="match status" value="1"/>
</dbReference>
<evidence type="ECO:0000256" key="3">
    <source>
        <dbReference type="ARBA" id="ARBA00021035"/>
    </source>
</evidence>